<feature type="region of interest" description="Disordered" evidence="1">
    <location>
        <begin position="1"/>
        <end position="48"/>
    </location>
</feature>
<name>A0ABS8SXA7_DATST</name>
<dbReference type="EMBL" id="JACEIK010000879">
    <property type="protein sequence ID" value="MCD7463353.1"/>
    <property type="molecule type" value="Genomic_DNA"/>
</dbReference>
<keyword evidence="3" id="KW-1185">Reference proteome</keyword>
<gene>
    <name evidence="2" type="ORF">HAX54_050393</name>
</gene>
<evidence type="ECO:0000313" key="2">
    <source>
        <dbReference type="EMBL" id="MCD7463353.1"/>
    </source>
</evidence>
<dbReference type="Proteomes" id="UP000823775">
    <property type="component" value="Unassembled WGS sequence"/>
</dbReference>
<feature type="compositionally biased region" description="Acidic residues" evidence="1">
    <location>
        <begin position="9"/>
        <end position="19"/>
    </location>
</feature>
<accession>A0ABS8SXA7</accession>
<reference evidence="2 3" key="1">
    <citation type="journal article" date="2021" name="BMC Genomics">
        <title>Datura genome reveals duplications of psychoactive alkaloid biosynthetic genes and high mutation rate following tissue culture.</title>
        <authorList>
            <person name="Rajewski A."/>
            <person name="Carter-House D."/>
            <person name="Stajich J."/>
            <person name="Litt A."/>
        </authorList>
    </citation>
    <scope>NUCLEOTIDE SEQUENCE [LARGE SCALE GENOMIC DNA]</scope>
    <source>
        <strain evidence="2">AR-01</strain>
    </source>
</reference>
<evidence type="ECO:0000313" key="3">
    <source>
        <dbReference type="Proteomes" id="UP000823775"/>
    </source>
</evidence>
<feature type="region of interest" description="Disordered" evidence="1">
    <location>
        <begin position="86"/>
        <end position="124"/>
    </location>
</feature>
<organism evidence="2 3">
    <name type="scientific">Datura stramonium</name>
    <name type="common">Jimsonweed</name>
    <name type="synonym">Common thornapple</name>
    <dbReference type="NCBI Taxonomy" id="4076"/>
    <lineage>
        <taxon>Eukaryota</taxon>
        <taxon>Viridiplantae</taxon>
        <taxon>Streptophyta</taxon>
        <taxon>Embryophyta</taxon>
        <taxon>Tracheophyta</taxon>
        <taxon>Spermatophyta</taxon>
        <taxon>Magnoliopsida</taxon>
        <taxon>eudicotyledons</taxon>
        <taxon>Gunneridae</taxon>
        <taxon>Pentapetalae</taxon>
        <taxon>asterids</taxon>
        <taxon>lamiids</taxon>
        <taxon>Solanales</taxon>
        <taxon>Solanaceae</taxon>
        <taxon>Solanoideae</taxon>
        <taxon>Datureae</taxon>
        <taxon>Datura</taxon>
    </lineage>
</organism>
<comment type="caution">
    <text evidence="2">The sequence shown here is derived from an EMBL/GenBank/DDBJ whole genome shotgun (WGS) entry which is preliminary data.</text>
</comment>
<evidence type="ECO:0000256" key="1">
    <source>
        <dbReference type="SAM" id="MobiDB-lite"/>
    </source>
</evidence>
<protein>
    <submittedName>
        <fullName evidence="2">Uncharacterized protein</fullName>
    </submittedName>
</protein>
<proteinExistence type="predicted"/>
<sequence length="172" mass="19013">MIKATWGETSDEETEEEEDGKSNVALMAKSDIDSDSDSSEISLSDLQENEEELKIGLVQSSTNQGSVAAQNEGTLLEIDFLNIPSEPRKELENSGGTNPEIMVGPEEGTGEETSSDPVPKTQNDNPRELIMRIWKHQSSHPLDQIITDLNKGIQTRASMRNFLCLFSFVILD</sequence>